<dbReference type="GO" id="GO:0046872">
    <property type="term" value="F:metal ion binding"/>
    <property type="evidence" value="ECO:0007669"/>
    <property type="project" value="UniProtKB-KW"/>
</dbReference>
<evidence type="ECO:0000256" key="5">
    <source>
        <dbReference type="ARBA" id="ARBA00022801"/>
    </source>
</evidence>
<dbReference type="InterPro" id="IPR036457">
    <property type="entry name" value="PPM-type-like_dom_sf"/>
</dbReference>
<keyword evidence="5 9" id="KW-0378">Hydrolase</keyword>
<dbReference type="Gene3D" id="3.60.40.10">
    <property type="entry name" value="PPM-type phosphatase domain"/>
    <property type="match status" value="2"/>
</dbReference>
<comment type="similarity">
    <text evidence="9">Belongs to the PP2C family.</text>
</comment>
<feature type="region of interest" description="Disordered" evidence="10">
    <location>
        <begin position="1"/>
        <end position="21"/>
    </location>
</feature>
<accession>A0ABD1R7Y2</accession>
<dbReference type="CDD" id="cd00143">
    <property type="entry name" value="PP2Cc"/>
    <property type="match status" value="1"/>
</dbReference>
<proteinExistence type="inferred from homology"/>
<evidence type="ECO:0000256" key="6">
    <source>
        <dbReference type="ARBA" id="ARBA00022842"/>
    </source>
</evidence>
<evidence type="ECO:0000256" key="7">
    <source>
        <dbReference type="ARBA" id="ARBA00022912"/>
    </source>
</evidence>
<name>A0ABD1R7Y2_9LAMI</name>
<dbReference type="SUPFAM" id="SSF81606">
    <property type="entry name" value="PP2C-like"/>
    <property type="match status" value="1"/>
</dbReference>
<comment type="caution">
    <text evidence="12">The sequence shown here is derived from an EMBL/GenBank/DDBJ whole genome shotgun (WGS) entry which is preliminary data.</text>
</comment>
<evidence type="ECO:0000256" key="4">
    <source>
        <dbReference type="ARBA" id="ARBA00022723"/>
    </source>
</evidence>
<reference evidence="13" key="1">
    <citation type="submission" date="2024-07" db="EMBL/GenBank/DDBJ databases">
        <title>Two chromosome-level genome assemblies of Korean endemic species Abeliophyllum distichum and Forsythia ovata (Oleaceae).</title>
        <authorList>
            <person name="Jang H."/>
        </authorList>
    </citation>
    <scope>NUCLEOTIDE SEQUENCE [LARGE SCALE GENOMIC DNA]</scope>
</reference>
<protein>
    <recommendedName>
        <fullName evidence="3">protein-serine/threonine phosphatase</fullName>
        <ecNumber evidence="3">3.1.3.16</ecNumber>
    </recommendedName>
</protein>
<keyword evidence="7 9" id="KW-0904">Protein phosphatase</keyword>
<dbReference type="InterPro" id="IPR001932">
    <property type="entry name" value="PPM-type_phosphatase-like_dom"/>
</dbReference>
<dbReference type="EC" id="3.1.3.16" evidence="3"/>
<comment type="cofactor">
    <cofactor evidence="1">
        <name>Mn(2+)</name>
        <dbReference type="ChEBI" id="CHEBI:29035"/>
    </cofactor>
</comment>
<gene>
    <name evidence="12" type="ORF">Adt_29254</name>
</gene>
<dbReference type="PROSITE" id="PS01032">
    <property type="entry name" value="PPM_1"/>
    <property type="match status" value="1"/>
</dbReference>
<sequence length="435" mass="47611">MKSLTSLSDGGNGNSPPPGVVGLNVLQPEVMGLNVNGSPCSLKRKRPAKIEIPSVLQEICTDIFKGSDTQVQGDNTVCLSDSGIGVFSLKGKKKFMEDAHKIFSNSDKKKRFFGVYDGHGGTKAAEFVTDNLHLKILKMLENCPEDKAKEEAIKAGYLKTDEEFLKQGLGSGACCVTAMIEGQKMVVSNLGDCRAVLCRGGMAEALTTDHRAGQEDERRRIEEKGGYVEIHRGTWRVHGVLSVSRSIGDAHLKDWVLAEPDTKVICLTPDMEYLVLASDGLWDEVGNQEAVDIVTRSCSSEKKQQLMGASLNQNSNVHDCLITSSFSKSPRVSLVKSKRRHHPTSQKKTAHRKQSEDGFGCENESPPSKARRISLVNQIKIRSPFSENENNDFIEKPASSCGLLAACKELVSLAVTRGSMDDITVMIIDLNHYRS</sequence>
<dbReference type="Proteomes" id="UP001604336">
    <property type="component" value="Unassembled WGS sequence"/>
</dbReference>
<evidence type="ECO:0000313" key="12">
    <source>
        <dbReference type="EMBL" id="KAL2484498.1"/>
    </source>
</evidence>
<evidence type="ECO:0000256" key="9">
    <source>
        <dbReference type="RuleBase" id="RU003465"/>
    </source>
</evidence>
<evidence type="ECO:0000256" key="1">
    <source>
        <dbReference type="ARBA" id="ARBA00001936"/>
    </source>
</evidence>
<organism evidence="12 13">
    <name type="scientific">Abeliophyllum distichum</name>
    <dbReference type="NCBI Taxonomy" id="126358"/>
    <lineage>
        <taxon>Eukaryota</taxon>
        <taxon>Viridiplantae</taxon>
        <taxon>Streptophyta</taxon>
        <taxon>Embryophyta</taxon>
        <taxon>Tracheophyta</taxon>
        <taxon>Spermatophyta</taxon>
        <taxon>Magnoliopsida</taxon>
        <taxon>eudicotyledons</taxon>
        <taxon>Gunneridae</taxon>
        <taxon>Pentapetalae</taxon>
        <taxon>asterids</taxon>
        <taxon>lamiids</taxon>
        <taxon>Lamiales</taxon>
        <taxon>Oleaceae</taxon>
        <taxon>Forsythieae</taxon>
        <taxon>Abeliophyllum</taxon>
    </lineage>
</organism>
<dbReference type="InterPro" id="IPR015655">
    <property type="entry name" value="PP2C"/>
</dbReference>
<dbReference type="PROSITE" id="PS51746">
    <property type="entry name" value="PPM_2"/>
    <property type="match status" value="1"/>
</dbReference>
<keyword evidence="6" id="KW-0460">Magnesium</keyword>
<feature type="compositionally biased region" description="Basic residues" evidence="10">
    <location>
        <begin position="336"/>
        <end position="352"/>
    </location>
</feature>
<keyword evidence="4" id="KW-0479">Metal-binding</keyword>
<evidence type="ECO:0000256" key="10">
    <source>
        <dbReference type="SAM" id="MobiDB-lite"/>
    </source>
</evidence>
<keyword evidence="13" id="KW-1185">Reference proteome</keyword>
<dbReference type="SMART" id="SM00332">
    <property type="entry name" value="PP2Cc"/>
    <property type="match status" value="1"/>
</dbReference>
<comment type="cofactor">
    <cofactor evidence="2">
        <name>Mg(2+)</name>
        <dbReference type="ChEBI" id="CHEBI:18420"/>
    </cofactor>
</comment>
<evidence type="ECO:0000256" key="8">
    <source>
        <dbReference type="ARBA" id="ARBA00023211"/>
    </source>
</evidence>
<dbReference type="EMBL" id="JBFOLK010000009">
    <property type="protein sequence ID" value="KAL2484498.1"/>
    <property type="molecule type" value="Genomic_DNA"/>
</dbReference>
<evidence type="ECO:0000256" key="2">
    <source>
        <dbReference type="ARBA" id="ARBA00001946"/>
    </source>
</evidence>
<dbReference type="PANTHER" id="PTHR47992">
    <property type="entry name" value="PROTEIN PHOSPHATASE"/>
    <property type="match status" value="1"/>
</dbReference>
<dbReference type="GO" id="GO:0004722">
    <property type="term" value="F:protein serine/threonine phosphatase activity"/>
    <property type="evidence" value="ECO:0007669"/>
    <property type="project" value="UniProtKB-EC"/>
</dbReference>
<evidence type="ECO:0000313" key="13">
    <source>
        <dbReference type="Proteomes" id="UP001604336"/>
    </source>
</evidence>
<feature type="domain" description="PPM-type phosphatase" evidence="11">
    <location>
        <begin position="83"/>
        <end position="430"/>
    </location>
</feature>
<dbReference type="AlphaFoldDB" id="A0ABD1R7Y2"/>
<dbReference type="InterPro" id="IPR000222">
    <property type="entry name" value="PP2C_BS"/>
</dbReference>
<feature type="region of interest" description="Disordered" evidence="10">
    <location>
        <begin position="333"/>
        <end position="369"/>
    </location>
</feature>
<evidence type="ECO:0000256" key="3">
    <source>
        <dbReference type="ARBA" id="ARBA00013081"/>
    </source>
</evidence>
<dbReference type="Pfam" id="PF00481">
    <property type="entry name" value="PP2C"/>
    <property type="match status" value="1"/>
</dbReference>
<evidence type="ECO:0000259" key="11">
    <source>
        <dbReference type="PROSITE" id="PS51746"/>
    </source>
</evidence>
<keyword evidence="8" id="KW-0464">Manganese</keyword>